<evidence type="ECO:0000313" key="3">
    <source>
        <dbReference type="Proteomes" id="UP001309876"/>
    </source>
</evidence>
<dbReference type="Proteomes" id="UP001309876">
    <property type="component" value="Unassembled WGS sequence"/>
</dbReference>
<dbReference type="Gene3D" id="3.40.50.150">
    <property type="entry name" value="Vaccinia Virus protein VP39"/>
    <property type="match status" value="1"/>
</dbReference>
<accession>A0AAN7T4Y5</accession>
<dbReference type="InterPro" id="IPR029063">
    <property type="entry name" value="SAM-dependent_MTases_sf"/>
</dbReference>
<dbReference type="PANTHER" id="PTHR43591">
    <property type="entry name" value="METHYLTRANSFERASE"/>
    <property type="match status" value="1"/>
</dbReference>
<evidence type="ECO:0008006" key="4">
    <source>
        <dbReference type="Google" id="ProtNLM"/>
    </source>
</evidence>
<dbReference type="SUPFAM" id="SSF53335">
    <property type="entry name" value="S-adenosyl-L-methionine-dependent methyltransferases"/>
    <property type="match status" value="1"/>
</dbReference>
<evidence type="ECO:0000313" key="2">
    <source>
        <dbReference type="EMBL" id="KAK5090083.1"/>
    </source>
</evidence>
<proteinExistence type="predicted"/>
<reference evidence="2 3" key="1">
    <citation type="submission" date="2023-08" db="EMBL/GenBank/DDBJ databases">
        <title>Black Yeasts Isolated from many extreme environments.</title>
        <authorList>
            <person name="Coleine C."/>
            <person name="Stajich J.E."/>
            <person name="Selbmann L."/>
        </authorList>
    </citation>
    <scope>NUCLEOTIDE SEQUENCE [LARGE SCALE GENOMIC DNA]</scope>
    <source>
        <strain evidence="2 3">CCFEE 5910</strain>
    </source>
</reference>
<organism evidence="2 3">
    <name type="scientific">Lithohypha guttulata</name>
    <dbReference type="NCBI Taxonomy" id="1690604"/>
    <lineage>
        <taxon>Eukaryota</taxon>
        <taxon>Fungi</taxon>
        <taxon>Dikarya</taxon>
        <taxon>Ascomycota</taxon>
        <taxon>Pezizomycotina</taxon>
        <taxon>Eurotiomycetes</taxon>
        <taxon>Chaetothyriomycetidae</taxon>
        <taxon>Chaetothyriales</taxon>
        <taxon>Trichomeriaceae</taxon>
        <taxon>Lithohypha</taxon>
    </lineage>
</organism>
<name>A0AAN7T4Y5_9EURO</name>
<protein>
    <recommendedName>
        <fullName evidence="4">S-adenosyl-L-methionine-dependent methyltransferase</fullName>
    </recommendedName>
</protein>
<sequence>MATADETITPEFVDDNGSVAGDSALGDDEIGSDTTSIKSWIKDYRTENGRRYNAFGDQDYWAPNDDTAQEHYDLGHELFNRTFNGKLCTAPIENPMNVLDIGTGTGIWAMDFAEQHPDAHVVGTDISPIQPAWVPPNCEFQIDDAEQDWTFPENHFDYIHVRTLYGGISHWPAFYARCLKHLKPGGYIEQAEYAAKWTCDDGTVSKESPIGRCESLSHDSYAKLNRPEGDLNIYETMARRLREAGFVDIVETKYKWPVGTWPKDKGMKELGAWVRAYMDIGLEGYMMRLLTTMLGWTAQEVYVFCSDMRAQMRDKRSHALWPMHVCVARKPTA</sequence>
<dbReference type="Pfam" id="PF13489">
    <property type="entry name" value="Methyltransf_23"/>
    <property type="match status" value="1"/>
</dbReference>
<dbReference type="GO" id="GO:0008168">
    <property type="term" value="F:methyltransferase activity"/>
    <property type="evidence" value="ECO:0007669"/>
    <property type="project" value="TreeGrafter"/>
</dbReference>
<feature type="region of interest" description="Disordered" evidence="1">
    <location>
        <begin position="1"/>
        <end position="27"/>
    </location>
</feature>
<dbReference type="AlphaFoldDB" id="A0AAN7T4Y5"/>
<gene>
    <name evidence="2" type="ORF">LTR05_000252</name>
</gene>
<dbReference type="CDD" id="cd02440">
    <property type="entry name" value="AdoMet_MTases"/>
    <property type="match status" value="1"/>
</dbReference>
<keyword evidence="3" id="KW-1185">Reference proteome</keyword>
<comment type="caution">
    <text evidence="2">The sequence shown here is derived from an EMBL/GenBank/DDBJ whole genome shotgun (WGS) entry which is preliminary data.</text>
</comment>
<dbReference type="PANTHER" id="PTHR43591:SF24">
    <property type="entry name" value="2-METHOXY-6-POLYPRENYL-1,4-BENZOQUINOL METHYLASE, MITOCHONDRIAL"/>
    <property type="match status" value="1"/>
</dbReference>
<dbReference type="EMBL" id="JAVRRJ010000001">
    <property type="protein sequence ID" value="KAK5090083.1"/>
    <property type="molecule type" value="Genomic_DNA"/>
</dbReference>
<evidence type="ECO:0000256" key="1">
    <source>
        <dbReference type="SAM" id="MobiDB-lite"/>
    </source>
</evidence>